<evidence type="ECO:0000313" key="4">
    <source>
        <dbReference type="EMBL" id="CAD7396641.1"/>
    </source>
</evidence>
<protein>
    <submittedName>
        <fullName evidence="4">Uncharacterized protein</fullName>
    </submittedName>
</protein>
<dbReference type="GO" id="GO:0005777">
    <property type="term" value="C:peroxisome"/>
    <property type="evidence" value="ECO:0007669"/>
    <property type="project" value="UniProtKB-SubCell"/>
</dbReference>
<reference evidence="4" key="1">
    <citation type="submission" date="2020-11" db="EMBL/GenBank/DDBJ databases">
        <authorList>
            <person name="Tran Van P."/>
        </authorList>
    </citation>
    <scope>NUCLEOTIDE SEQUENCE</scope>
</reference>
<dbReference type="InterPro" id="IPR001753">
    <property type="entry name" value="Enoyl-CoA_hydra/iso"/>
</dbReference>
<dbReference type="Gene3D" id="1.10.12.10">
    <property type="entry name" value="Lyase 2-enoyl-coa Hydratase, Chain A, domain 2"/>
    <property type="match status" value="1"/>
</dbReference>
<comment type="subcellular location">
    <subcellularLocation>
        <location evidence="1">Peroxisome</location>
    </subcellularLocation>
</comment>
<dbReference type="GO" id="GO:0004165">
    <property type="term" value="F:delta(3)-delta(2)-enoyl-CoA isomerase activity"/>
    <property type="evidence" value="ECO:0007669"/>
    <property type="project" value="UniProtKB-ARBA"/>
</dbReference>
<evidence type="ECO:0000256" key="2">
    <source>
        <dbReference type="ARBA" id="ARBA00023140"/>
    </source>
</evidence>
<sequence length="391" mass="43879">MSYYNSFSHPKETQICKSVFLELEYLLKVVDLKELGVEEDWKEKAQDKTRGRQDVRAVNMSYEVVQVEIQGHLQIIRFNRPNKKNAISSKMYEEISIALERAVHNDQIVIVALTGVGEYYSSGNDITSNFGGNMEDVVAAASKKFENLVETFINFPKILVAVVNGPAIGIAVTTLGLCDVVFASDKATFQTPFSKLGLVAEGCSSYMFPMIMGHQRSMSMLCLNTKMNATEAKECGLVTEVFPHRTFQEEVWARLVQYADLPAKGAHNLGGSQAVHRAVALASQPESQNSNYSLVMGQYCHSSLVPSSMSSEFEKYTQEKLTQIVTQEETCSPWGDNKMCSLFSTKRLIRLHERDALKRACRAEALQLKEMYFSEDFIKAMLNFSSKKSKL</sequence>
<organism evidence="4">
    <name type="scientific">Timema poppense</name>
    <name type="common">Walking stick</name>
    <dbReference type="NCBI Taxonomy" id="170557"/>
    <lineage>
        <taxon>Eukaryota</taxon>
        <taxon>Metazoa</taxon>
        <taxon>Ecdysozoa</taxon>
        <taxon>Arthropoda</taxon>
        <taxon>Hexapoda</taxon>
        <taxon>Insecta</taxon>
        <taxon>Pterygota</taxon>
        <taxon>Neoptera</taxon>
        <taxon>Polyneoptera</taxon>
        <taxon>Phasmatodea</taxon>
        <taxon>Timematodea</taxon>
        <taxon>Timematoidea</taxon>
        <taxon>Timematidae</taxon>
        <taxon>Timema</taxon>
    </lineage>
</organism>
<dbReference type="InterPro" id="IPR014748">
    <property type="entry name" value="Enoyl-CoA_hydra_C"/>
</dbReference>
<keyword evidence="3" id="KW-0413">Isomerase</keyword>
<dbReference type="SUPFAM" id="SSF52096">
    <property type="entry name" value="ClpP/crotonase"/>
    <property type="match status" value="1"/>
</dbReference>
<dbReference type="FunFam" id="3.90.226.10:FF:000084">
    <property type="entry name" value="Enoyl-CoA delta isomerase 2, mitochondrial"/>
    <property type="match status" value="1"/>
</dbReference>
<dbReference type="AlphaFoldDB" id="A0A7R9GTC7"/>
<evidence type="ECO:0000256" key="3">
    <source>
        <dbReference type="ARBA" id="ARBA00023235"/>
    </source>
</evidence>
<proteinExistence type="predicted"/>
<dbReference type="InterPro" id="IPR051053">
    <property type="entry name" value="ECH/Chromodomain_protein"/>
</dbReference>
<dbReference type="CDD" id="cd06558">
    <property type="entry name" value="crotonase-like"/>
    <property type="match status" value="1"/>
</dbReference>
<accession>A0A7R9GTC7</accession>
<gene>
    <name evidence="4" type="ORF">TPSB3V08_LOCUS755</name>
</gene>
<name>A0A7R9GTC7_TIMPO</name>
<dbReference type="EMBL" id="OD000255">
    <property type="protein sequence ID" value="CAD7396641.1"/>
    <property type="molecule type" value="Genomic_DNA"/>
</dbReference>
<dbReference type="PANTHER" id="PTHR43684:SF1">
    <property type="entry name" value="ENOYL-COA DELTA ISOMERASE 2"/>
    <property type="match status" value="1"/>
</dbReference>
<dbReference type="InterPro" id="IPR029045">
    <property type="entry name" value="ClpP/crotonase-like_dom_sf"/>
</dbReference>
<keyword evidence="2" id="KW-0576">Peroxisome</keyword>
<evidence type="ECO:0000256" key="1">
    <source>
        <dbReference type="ARBA" id="ARBA00004275"/>
    </source>
</evidence>
<dbReference type="Gene3D" id="3.90.226.10">
    <property type="entry name" value="2-enoyl-CoA Hydratase, Chain A, domain 1"/>
    <property type="match status" value="1"/>
</dbReference>
<dbReference type="Pfam" id="PF00378">
    <property type="entry name" value="ECH_1"/>
    <property type="match status" value="1"/>
</dbReference>
<dbReference type="PANTHER" id="PTHR43684">
    <property type="match status" value="1"/>
</dbReference>